<protein>
    <recommendedName>
        <fullName evidence="1">Neutral/alkaline non-lysosomal ceramidase C-terminal domain-containing protein</fullName>
    </recommendedName>
</protein>
<dbReference type="Proteomes" id="UP000095229">
    <property type="component" value="Unassembled WGS sequence"/>
</dbReference>
<dbReference type="InterPro" id="IPR031331">
    <property type="entry name" value="NEUT/ALK_ceramidase_C"/>
</dbReference>
<feature type="domain" description="Neutral/alkaline non-lysosomal ceramidase C-terminal" evidence="1">
    <location>
        <begin position="8"/>
        <end position="53"/>
    </location>
</feature>
<dbReference type="RefSeq" id="WP_082650389.1">
    <property type="nucleotide sequence ID" value="NZ_CAAAIE010000003.1"/>
</dbReference>
<comment type="caution">
    <text evidence="2">The sequence shown here is derived from an EMBL/GenBank/DDBJ whole genome shotgun (WGS) entry which is preliminary data.</text>
</comment>
<dbReference type="OrthoDB" id="6899210at2"/>
<evidence type="ECO:0000313" key="3">
    <source>
        <dbReference type="Proteomes" id="UP000095229"/>
    </source>
</evidence>
<gene>
    <name evidence="2" type="ORF">lpari_00272</name>
</gene>
<accession>A0A1E5JWB1</accession>
<dbReference type="AlphaFoldDB" id="A0A1E5JWB1"/>
<dbReference type="EMBL" id="LSOG01000006">
    <property type="protein sequence ID" value="OEH48663.1"/>
    <property type="molecule type" value="Genomic_DNA"/>
</dbReference>
<evidence type="ECO:0000259" key="1">
    <source>
        <dbReference type="Pfam" id="PF17048"/>
    </source>
</evidence>
<evidence type="ECO:0000313" key="2">
    <source>
        <dbReference type="EMBL" id="OEH48663.1"/>
    </source>
</evidence>
<reference evidence="2 3" key="1">
    <citation type="submission" date="2016-02" db="EMBL/GenBank/DDBJ databases">
        <title>Secondary metabolites in Legionella.</title>
        <authorList>
            <person name="Tobias N.J."/>
            <person name="Bode H.B."/>
        </authorList>
    </citation>
    <scope>NUCLEOTIDE SEQUENCE [LARGE SCALE GENOMIC DNA]</scope>
    <source>
        <strain evidence="2 3">DSM 19216</strain>
    </source>
</reference>
<organism evidence="2 3">
    <name type="scientific">Legionella parisiensis</name>
    <dbReference type="NCBI Taxonomy" id="45071"/>
    <lineage>
        <taxon>Bacteria</taxon>
        <taxon>Pseudomonadati</taxon>
        <taxon>Pseudomonadota</taxon>
        <taxon>Gammaproteobacteria</taxon>
        <taxon>Legionellales</taxon>
        <taxon>Legionellaceae</taxon>
        <taxon>Legionella</taxon>
    </lineage>
</organism>
<name>A0A1E5JWB1_9GAMM</name>
<sequence length="57" mass="6406">MDFTSLPSLKFGGVHLEPNDQYQRGDLVHVIFWAGHPGNNFETMKGILQVQFMNSVG</sequence>
<proteinExistence type="predicted"/>
<dbReference type="InterPro" id="IPR038445">
    <property type="entry name" value="NCDase_C_sf"/>
</dbReference>
<dbReference type="Gene3D" id="2.60.40.2300">
    <property type="entry name" value="Neutral/alkaline non-lysosomal ceramidase, C-terminal domain"/>
    <property type="match status" value="1"/>
</dbReference>
<dbReference type="Pfam" id="PF17048">
    <property type="entry name" value="Ceramidse_alk_C"/>
    <property type="match status" value="1"/>
</dbReference>
<keyword evidence="3" id="KW-1185">Reference proteome</keyword>